<evidence type="ECO:0000256" key="2">
    <source>
        <dbReference type="ARBA" id="ARBA00022448"/>
    </source>
</evidence>
<organism evidence="7 8">
    <name type="scientific">Alcaligenes xylosoxydans xylosoxydans</name>
    <name type="common">Achromobacter xylosoxidans</name>
    <dbReference type="NCBI Taxonomy" id="85698"/>
    <lineage>
        <taxon>Bacteria</taxon>
        <taxon>Pseudomonadati</taxon>
        <taxon>Pseudomonadota</taxon>
        <taxon>Betaproteobacteria</taxon>
        <taxon>Burkholderiales</taxon>
        <taxon>Alcaligenaceae</taxon>
        <taxon>Achromobacter</taxon>
    </lineage>
</organism>
<dbReference type="InterPro" id="IPR051010">
    <property type="entry name" value="BCAA_transport"/>
</dbReference>
<comment type="similarity">
    <text evidence="1">Belongs to the leucine-binding protein family.</text>
</comment>
<dbReference type="InterPro" id="IPR028082">
    <property type="entry name" value="Peripla_BP_I"/>
</dbReference>
<dbReference type="EMBL" id="QVXO01000045">
    <property type="protein sequence ID" value="RPJ89245.1"/>
    <property type="molecule type" value="Genomic_DNA"/>
</dbReference>
<keyword evidence="3 5" id="KW-0732">Signal</keyword>
<reference evidence="7 8" key="1">
    <citation type="submission" date="2018-08" db="EMBL/GenBank/DDBJ databases">
        <title>Achromobacter xylosoxidans Genome sequencing and assembly.</title>
        <authorList>
            <person name="Wang R."/>
            <person name="Rensing C."/>
            <person name="Li Y."/>
        </authorList>
    </citation>
    <scope>NUCLEOTIDE SEQUENCE [LARGE SCALE GENOMIC DNA]</scope>
    <source>
        <strain evidence="7 8">GD003A</strain>
    </source>
</reference>
<dbReference type="PRINTS" id="PR00337">
    <property type="entry name" value="LEUILEVALBP"/>
</dbReference>
<evidence type="ECO:0000259" key="6">
    <source>
        <dbReference type="Pfam" id="PF13458"/>
    </source>
</evidence>
<gene>
    <name evidence="7" type="ORF">DY367_23785</name>
</gene>
<dbReference type="CDD" id="cd06333">
    <property type="entry name" value="PBP1_ABC_RPA1789-like"/>
    <property type="match status" value="1"/>
</dbReference>
<name>A0A424W7P2_ALCXX</name>
<dbReference type="AlphaFoldDB" id="A0A424W7P2"/>
<accession>A0A424W7P2</accession>
<evidence type="ECO:0000256" key="1">
    <source>
        <dbReference type="ARBA" id="ARBA00010062"/>
    </source>
</evidence>
<evidence type="ECO:0000313" key="7">
    <source>
        <dbReference type="EMBL" id="RPJ89245.1"/>
    </source>
</evidence>
<protein>
    <submittedName>
        <fullName evidence="7">ABC transporter substrate-binding protein</fullName>
    </submittedName>
</protein>
<dbReference type="Proteomes" id="UP000285324">
    <property type="component" value="Unassembled WGS sequence"/>
</dbReference>
<keyword evidence="2" id="KW-0813">Transport</keyword>
<evidence type="ECO:0000256" key="4">
    <source>
        <dbReference type="ARBA" id="ARBA00022970"/>
    </source>
</evidence>
<feature type="chain" id="PRO_5019426344" evidence="5">
    <location>
        <begin position="33"/>
        <end position="393"/>
    </location>
</feature>
<dbReference type="PANTHER" id="PTHR30483">
    <property type="entry name" value="LEUCINE-SPECIFIC-BINDING PROTEIN"/>
    <property type="match status" value="1"/>
</dbReference>
<evidence type="ECO:0000256" key="3">
    <source>
        <dbReference type="ARBA" id="ARBA00022729"/>
    </source>
</evidence>
<sequence length="393" mass="42893">MTCIKTFLEFSRRAAIALPAAALMLGMHAASAQDTVRIGSILSVTGPAAFLGEDMKAGMEMAIDDINAAGGIGGKKVEWVFYDAESQTAKAINATKRLLSQDKVDIIVGGGNMSGIAMAMVPMVDKAATPFISTEGSMQIVMPVAERKYVFKSTVDDDQVIDRVLDYFDKKGIKRAALLADNSGFGQSAVEQMKRLAAKRGIDITYESFNPADTDLTPQLTRIKNASVQAIICWTVTPAGVVFIKQAQQLGLDKLTLVHSYGFVDQRYMKLAGDSVKDLLLVSVKFPVGQDLPDADPIKTRIMDLSKRFEARYKRKPNQFVAQTYDAIMLARAALDKSGGDKEKTREQLTAITGYQGVGGVFNFSPQRHSGLDKDDIVMLGYRDGQFRLADYK</sequence>
<feature type="domain" description="Leucine-binding protein" evidence="6">
    <location>
        <begin position="35"/>
        <end position="370"/>
    </location>
</feature>
<dbReference type="InterPro" id="IPR028081">
    <property type="entry name" value="Leu-bd"/>
</dbReference>
<evidence type="ECO:0000313" key="8">
    <source>
        <dbReference type="Proteomes" id="UP000285324"/>
    </source>
</evidence>
<keyword evidence="4" id="KW-0029">Amino-acid transport</keyword>
<proteinExistence type="inferred from homology"/>
<dbReference type="SUPFAM" id="SSF53822">
    <property type="entry name" value="Periplasmic binding protein-like I"/>
    <property type="match status" value="1"/>
</dbReference>
<dbReference type="Gene3D" id="3.40.50.2300">
    <property type="match status" value="2"/>
</dbReference>
<dbReference type="GO" id="GO:0006865">
    <property type="term" value="P:amino acid transport"/>
    <property type="evidence" value="ECO:0007669"/>
    <property type="project" value="UniProtKB-KW"/>
</dbReference>
<dbReference type="Pfam" id="PF13458">
    <property type="entry name" value="Peripla_BP_6"/>
    <property type="match status" value="1"/>
</dbReference>
<dbReference type="OrthoDB" id="5290698at2"/>
<evidence type="ECO:0000256" key="5">
    <source>
        <dbReference type="SAM" id="SignalP"/>
    </source>
</evidence>
<feature type="signal peptide" evidence="5">
    <location>
        <begin position="1"/>
        <end position="32"/>
    </location>
</feature>
<dbReference type="InterPro" id="IPR000709">
    <property type="entry name" value="Leu_Ile_Val-bd"/>
</dbReference>
<dbReference type="RefSeq" id="WP_059377866.1">
    <property type="nucleotide sequence ID" value="NZ_CP061008.1"/>
</dbReference>
<dbReference type="PANTHER" id="PTHR30483:SF38">
    <property type="entry name" value="BLR7848 PROTEIN"/>
    <property type="match status" value="1"/>
</dbReference>
<comment type="caution">
    <text evidence="7">The sequence shown here is derived from an EMBL/GenBank/DDBJ whole genome shotgun (WGS) entry which is preliminary data.</text>
</comment>